<evidence type="ECO:0000256" key="3">
    <source>
        <dbReference type="ARBA" id="ARBA00022692"/>
    </source>
</evidence>
<dbReference type="InterPro" id="IPR045263">
    <property type="entry name" value="GLUT"/>
</dbReference>
<organism evidence="8 9">
    <name type="scientific">Globodera rostochiensis</name>
    <name type="common">Golden nematode worm</name>
    <name type="synonym">Heterodera rostochiensis</name>
    <dbReference type="NCBI Taxonomy" id="31243"/>
    <lineage>
        <taxon>Eukaryota</taxon>
        <taxon>Metazoa</taxon>
        <taxon>Ecdysozoa</taxon>
        <taxon>Nematoda</taxon>
        <taxon>Chromadorea</taxon>
        <taxon>Rhabditida</taxon>
        <taxon>Tylenchina</taxon>
        <taxon>Tylenchomorpha</taxon>
        <taxon>Tylenchoidea</taxon>
        <taxon>Heteroderidae</taxon>
        <taxon>Heteroderinae</taxon>
        <taxon>Globodera</taxon>
    </lineage>
</organism>
<dbReference type="SUPFAM" id="SSF103473">
    <property type="entry name" value="MFS general substrate transporter"/>
    <property type="match status" value="1"/>
</dbReference>
<feature type="transmembrane region" description="Helical" evidence="6">
    <location>
        <begin position="280"/>
        <end position="301"/>
    </location>
</feature>
<keyword evidence="3 6" id="KW-0812">Transmembrane</keyword>
<dbReference type="InterPro" id="IPR036259">
    <property type="entry name" value="MFS_trans_sf"/>
</dbReference>
<evidence type="ECO:0000313" key="9">
    <source>
        <dbReference type="WBParaSite" id="Gr19_v10_g1039.t1"/>
    </source>
</evidence>
<dbReference type="InterPro" id="IPR020846">
    <property type="entry name" value="MFS_dom"/>
</dbReference>
<dbReference type="PANTHER" id="PTHR23503">
    <property type="entry name" value="SOLUTE CARRIER FAMILY 2"/>
    <property type="match status" value="1"/>
</dbReference>
<feature type="transmembrane region" description="Helical" evidence="6">
    <location>
        <begin position="404"/>
        <end position="425"/>
    </location>
</feature>
<evidence type="ECO:0000313" key="8">
    <source>
        <dbReference type="Proteomes" id="UP000887572"/>
    </source>
</evidence>
<evidence type="ECO:0000256" key="5">
    <source>
        <dbReference type="ARBA" id="ARBA00023136"/>
    </source>
</evidence>
<name>A0A914GQ41_GLORO</name>
<accession>A0A914GQ41</accession>
<feature type="transmembrane region" description="Helical" evidence="6">
    <location>
        <begin position="124"/>
        <end position="145"/>
    </location>
</feature>
<feature type="transmembrane region" description="Helical" evidence="6">
    <location>
        <begin position="99"/>
        <end position="118"/>
    </location>
</feature>
<proteinExistence type="predicted"/>
<feature type="transmembrane region" description="Helical" evidence="6">
    <location>
        <begin position="244"/>
        <end position="265"/>
    </location>
</feature>
<dbReference type="Gene3D" id="1.20.1250.20">
    <property type="entry name" value="MFS general substrate transporter like domains"/>
    <property type="match status" value="2"/>
</dbReference>
<feature type="transmembrane region" description="Helical" evidence="6">
    <location>
        <begin position="62"/>
        <end position="87"/>
    </location>
</feature>
<dbReference type="PANTHER" id="PTHR23503:SF8">
    <property type="entry name" value="FACILITATED GLUCOSE TRANSPORTER PROTEIN 1"/>
    <property type="match status" value="1"/>
</dbReference>
<dbReference type="InterPro" id="IPR005828">
    <property type="entry name" value="MFS_sugar_transport-like"/>
</dbReference>
<feature type="domain" description="Major facilitator superfamily (MFS) profile" evidence="7">
    <location>
        <begin position="17"/>
        <end position="429"/>
    </location>
</feature>
<dbReference type="Pfam" id="PF00083">
    <property type="entry name" value="Sugar_tr"/>
    <property type="match status" value="2"/>
</dbReference>
<evidence type="ECO:0000256" key="6">
    <source>
        <dbReference type="SAM" id="Phobius"/>
    </source>
</evidence>
<dbReference type="WBParaSite" id="Gr19_v10_g1039.t1">
    <property type="protein sequence ID" value="Gr19_v10_g1039.t1"/>
    <property type="gene ID" value="Gr19_v10_g1039"/>
</dbReference>
<keyword evidence="2" id="KW-0813">Transport</keyword>
<comment type="subcellular location">
    <subcellularLocation>
        <location evidence="1">Membrane</location>
        <topology evidence="1">Multi-pass membrane protein</topology>
    </subcellularLocation>
</comment>
<evidence type="ECO:0000259" key="7">
    <source>
        <dbReference type="PROSITE" id="PS50850"/>
    </source>
</evidence>
<dbReference type="GO" id="GO:0015149">
    <property type="term" value="F:hexose transmembrane transporter activity"/>
    <property type="evidence" value="ECO:0007669"/>
    <property type="project" value="TreeGrafter"/>
</dbReference>
<feature type="transmembrane region" description="Helical" evidence="6">
    <location>
        <begin position="345"/>
        <end position="367"/>
    </location>
</feature>
<evidence type="ECO:0000256" key="1">
    <source>
        <dbReference type="ARBA" id="ARBA00004141"/>
    </source>
</evidence>
<evidence type="ECO:0000256" key="2">
    <source>
        <dbReference type="ARBA" id="ARBA00022448"/>
    </source>
</evidence>
<evidence type="ECO:0000256" key="4">
    <source>
        <dbReference type="ARBA" id="ARBA00022989"/>
    </source>
</evidence>
<dbReference type="AlphaFoldDB" id="A0A914GQ41"/>
<dbReference type="Proteomes" id="UP000887572">
    <property type="component" value="Unplaced"/>
</dbReference>
<dbReference type="PROSITE" id="PS50850">
    <property type="entry name" value="MFS"/>
    <property type="match status" value="1"/>
</dbReference>
<protein>
    <submittedName>
        <fullName evidence="9">Major facilitator superfamily (MFS) profile domain-containing protein</fullName>
    </submittedName>
</protein>
<feature type="transmembrane region" description="Helical" evidence="6">
    <location>
        <begin position="379"/>
        <end position="398"/>
    </location>
</feature>
<reference evidence="9" key="1">
    <citation type="submission" date="2022-11" db="UniProtKB">
        <authorList>
            <consortium name="WormBaseParasite"/>
        </authorList>
    </citation>
    <scope>IDENTIFICATION</scope>
</reference>
<keyword evidence="4 6" id="KW-1133">Transmembrane helix</keyword>
<sequence>MPFFAPAGKSLQTLTFAFIISIANNFYQAYSSFYTISAAESLQNFLNNSYVTRGIELSEGELLWSWSFILNALIIGNIFGTLCTPWFCEYFGRKKSLLFSNYGIFVALLLSILSIVFLLPELFFISRILGAALSNLNFGALALFITEFPSTKLRGVVIFVSGICYNLASNIGMLAGHGCIFGPEFGVFNWSRLNKEGALKALYFYQGDSIDHETALVEIMKERQQNDRRPMLSMLREVFTQRHLRLAILLGFCALQMTVGTWPVITTLFADHFPLREAQLYSSICSGLSLATNVPGTLLAMRVSRRKLLLYAGVVNALCIVFYAFFDRLTLLHVEFRYGCLVSNLVYFCSFGISLGTIPFYLCGELFPQNFRSMGQSVVFFISLCSQFAFNILILPAYSAVGVYAFFPLFTAPQLLCLTLLWIYLPETSGREVHEIVDELKRGKKQRKVKDCSDRRRERAECPPLRFKY</sequence>
<keyword evidence="8" id="KW-1185">Reference proteome</keyword>
<keyword evidence="5 6" id="KW-0472">Membrane</keyword>
<dbReference type="GO" id="GO:0016020">
    <property type="term" value="C:membrane"/>
    <property type="evidence" value="ECO:0007669"/>
    <property type="project" value="UniProtKB-SubCell"/>
</dbReference>
<feature type="transmembrane region" description="Helical" evidence="6">
    <location>
        <begin position="308"/>
        <end position="325"/>
    </location>
</feature>